<protein>
    <submittedName>
        <fullName evidence="5 6">Uncharacterized protein LOC116208283 isoform X1</fullName>
    </submittedName>
</protein>
<sequence>MAPLAALFARRLVQSIHHQSRILSHPCLLSLRPSCSGAQWLGFSTEASRAHFGGGSAYELLGVSQTSSFAEIKASFRKLAKETHPDLAEPKDSGASQRFIQILAAYEILSDVNRRAHYDRYLLSQKKLVQKISREGSVLYSYRSFTTAMEVVEWLKWYRCSINDIVSEKKVVTGTGYFDVLEGDFYSAIHAAYYGPEIESMDLLPDCFEAEERSVYDNTEVLHLVSGRDLFGMVCLVNDIPELSFTCHHKLTAPRSHGLKVRQHRENASICMSCDVSANDNTATLPRSSITDYTSDAYRDLELHISGLLVATATRLPPESSCNGIRNDSTDDQIHVFLNSSEDCTHVGREWSSSICSTNGSRTLLGTISGLGTSQEEGSCFVYDRTGAKTHVVMKHRTFLVKHLHWYRLGGEVSICECRSTRARLPPSKFWLFEPRCGMHDIGGWYVETFGRDEKNRTVPSRRFWDGSDESEQFDQRLHPAIYLLALAYRTLDIEAARRKKATLRDVVEGRLLRVLSWCKRVV</sequence>
<reference evidence="4" key="3">
    <citation type="journal article" date="2020" name="Plant Biotechnol. J.">
        <title>The pomegranate (Punica granatum L.) draft genome dissects genetic divergence between soft- and hard-seeded cultivars.</title>
        <authorList>
            <person name="Luo X."/>
            <person name="Li H."/>
            <person name="Wu Z."/>
            <person name="Yao W."/>
            <person name="Zhao P."/>
            <person name="Cao D."/>
            <person name="Yu H."/>
            <person name="Li K."/>
            <person name="Poudel K."/>
            <person name="Zhao D."/>
            <person name="Zhang F."/>
            <person name="Xia X."/>
            <person name="Chen L."/>
            <person name="Wang Q."/>
            <person name="Jing D."/>
            <person name="Cao S."/>
        </authorList>
    </citation>
    <scope>NUCLEOTIDE SEQUENCE [LARGE SCALE GENOMIC DNA]</scope>
</reference>
<dbReference type="GeneID" id="116208283"/>
<name>A0A218XAY3_PUNGR</name>
<dbReference type="OrthoDB" id="445556at2759"/>
<dbReference type="SUPFAM" id="SSF46565">
    <property type="entry name" value="Chaperone J-domain"/>
    <property type="match status" value="1"/>
</dbReference>
<dbReference type="PROSITE" id="PS00636">
    <property type="entry name" value="DNAJ_1"/>
    <property type="match status" value="1"/>
</dbReference>
<dbReference type="RefSeq" id="XP_031397490.1">
    <property type="nucleotide sequence ID" value="XM_031541630.1"/>
</dbReference>
<feature type="domain" description="J" evidence="1">
    <location>
        <begin position="56"/>
        <end position="122"/>
    </location>
</feature>
<dbReference type="PANTHER" id="PTHR45286:SF1">
    <property type="entry name" value="CHAPERONE DNAJ-DOMAIN SUPERFAMILY PROTEIN"/>
    <property type="match status" value="1"/>
</dbReference>
<keyword evidence="4" id="KW-1185">Reference proteome</keyword>
<dbReference type="InterPro" id="IPR001623">
    <property type="entry name" value="DnaJ_domain"/>
</dbReference>
<dbReference type="Proteomes" id="UP000515151">
    <property type="component" value="Chromosome 5"/>
</dbReference>
<organism evidence="2 3">
    <name type="scientific">Punica granatum</name>
    <name type="common">Pomegranate</name>
    <dbReference type="NCBI Taxonomy" id="22663"/>
    <lineage>
        <taxon>Eukaryota</taxon>
        <taxon>Viridiplantae</taxon>
        <taxon>Streptophyta</taxon>
        <taxon>Embryophyta</taxon>
        <taxon>Tracheophyta</taxon>
        <taxon>Spermatophyta</taxon>
        <taxon>Magnoliopsida</taxon>
        <taxon>eudicotyledons</taxon>
        <taxon>Gunneridae</taxon>
        <taxon>Pentapetalae</taxon>
        <taxon>rosids</taxon>
        <taxon>malvids</taxon>
        <taxon>Myrtales</taxon>
        <taxon>Lythraceae</taxon>
        <taxon>Punica</taxon>
    </lineage>
</organism>
<dbReference type="Gene3D" id="1.10.287.110">
    <property type="entry name" value="DnaJ domain"/>
    <property type="match status" value="1"/>
</dbReference>
<dbReference type="AlphaFoldDB" id="A0A218XAY3"/>
<dbReference type="Pfam" id="PF00226">
    <property type="entry name" value="DnaJ"/>
    <property type="match status" value="1"/>
</dbReference>
<evidence type="ECO:0000313" key="3">
    <source>
        <dbReference type="Proteomes" id="UP000197138"/>
    </source>
</evidence>
<dbReference type="InterPro" id="IPR036869">
    <property type="entry name" value="J_dom_sf"/>
</dbReference>
<dbReference type="EMBL" id="MTKT01002011">
    <property type="protein sequence ID" value="OWM82117.1"/>
    <property type="molecule type" value="Genomic_DNA"/>
</dbReference>
<evidence type="ECO:0000313" key="4">
    <source>
        <dbReference type="Proteomes" id="UP000515151"/>
    </source>
</evidence>
<accession>A0A218XAY3</accession>
<gene>
    <name evidence="5 6" type="primary">LOC116208283</name>
    <name evidence="2" type="ORF">CDL15_Pgr001691</name>
</gene>
<dbReference type="RefSeq" id="XP_031397489.1">
    <property type="nucleotide sequence ID" value="XM_031541629.1"/>
</dbReference>
<dbReference type="InterPro" id="IPR018253">
    <property type="entry name" value="DnaJ_domain_CS"/>
</dbReference>
<dbReference type="Proteomes" id="UP000197138">
    <property type="component" value="Unassembled WGS sequence"/>
</dbReference>
<evidence type="ECO:0000313" key="2">
    <source>
        <dbReference type="EMBL" id="OWM82117.1"/>
    </source>
</evidence>
<evidence type="ECO:0000313" key="5">
    <source>
        <dbReference type="RefSeq" id="XP_031397489.1"/>
    </source>
</evidence>
<dbReference type="PRINTS" id="PR00625">
    <property type="entry name" value="JDOMAIN"/>
</dbReference>
<reference evidence="2" key="2">
    <citation type="submission" date="2017-06" db="EMBL/GenBank/DDBJ databases">
        <title>The pomegranate genome and the genomics of punicalagin biosynthesis.</title>
        <authorList>
            <person name="Xu C."/>
        </authorList>
    </citation>
    <scope>NUCLEOTIDE SEQUENCE [LARGE SCALE GENOMIC DNA]</scope>
    <source>
        <tissue evidence="2">Fresh leaf</tissue>
    </source>
</reference>
<reference evidence="5 6" key="4">
    <citation type="submission" date="2025-04" db="UniProtKB">
        <authorList>
            <consortium name="RefSeq"/>
        </authorList>
    </citation>
    <scope>IDENTIFICATION</scope>
    <source>
        <tissue evidence="5 6">Leaf</tissue>
    </source>
</reference>
<dbReference type="CDD" id="cd06257">
    <property type="entry name" value="DnaJ"/>
    <property type="match status" value="1"/>
</dbReference>
<reference evidence="3" key="1">
    <citation type="journal article" date="2017" name="Plant J.">
        <title>The pomegranate (Punica granatum L.) genome and the genomics of punicalagin biosynthesis.</title>
        <authorList>
            <person name="Qin G."/>
            <person name="Xu C."/>
            <person name="Ming R."/>
            <person name="Tang H."/>
            <person name="Guyot R."/>
            <person name="Kramer E.M."/>
            <person name="Hu Y."/>
            <person name="Yi X."/>
            <person name="Qi Y."/>
            <person name="Xu X."/>
            <person name="Gao Z."/>
            <person name="Pan H."/>
            <person name="Jian J."/>
            <person name="Tian Y."/>
            <person name="Yue Z."/>
            <person name="Xu Y."/>
        </authorList>
    </citation>
    <scope>NUCLEOTIDE SEQUENCE [LARGE SCALE GENOMIC DNA]</scope>
    <source>
        <strain evidence="3">cv. Dabenzi</strain>
    </source>
</reference>
<evidence type="ECO:0000259" key="1">
    <source>
        <dbReference type="PROSITE" id="PS50076"/>
    </source>
</evidence>
<dbReference type="SMART" id="SM00271">
    <property type="entry name" value="DnaJ"/>
    <property type="match status" value="1"/>
</dbReference>
<dbReference type="PANTHER" id="PTHR45286">
    <property type="entry name" value="CHAPERONE DNAJ-DOMAIN SUPERFAMILY PROTEIN"/>
    <property type="match status" value="1"/>
</dbReference>
<dbReference type="PROSITE" id="PS50076">
    <property type="entry name" value="DNAJ_2"/>
    <property type="match status" value="1"/>
</dbReference>
<proteinExistence type="predicted"/>
<evidence type="ECO:0000313" key="6">
    <source>
        <dbReference type="RefSeq" id="XP_031397490.1"/>
    </source>
</evidence>